<evidence type="ECO:0000259" key="5">
    <source>
        <dbReference type="PROSITE" id="PS50021"/>
    </source>
</evidence>
<dbReference type="FunFam" id="1.10.418.10:FF:000010">
    <property type="entry name" value="Plastin-3 isoform 1"/>
    <property type="match status" value="1"/>
</dbReference>
<dbReference type="PROSITE" id="PS00018">
    <property type="entry name" value="EF_HAND_1"/>
    <property type="match status" value="2"/>
</dbReference>
<dbReference type="SUPFAM" id="SSF47576">
    <property type="entry name" value="Calponin-homology domain, CH-domain"/>
    <property type="match status" value="1"/>
</dbReference>
<dbReference type="PROSITE" id="PS50222">
    <property type="entry name" value="EF_HAND_2"/>
    <property type="match status" value="2"/>
</dbReference>
<reference evidence="8" key="1">
    <citation type="submission" date="2003-08" db="EMBL/GenBank/DDBJ databases">
        <authorList>
            <person name="Birren B."/>
            <person name="Nusbaum C."/>
            <person name="Abebe A."/>
            <person name="Abouelleil A."/>
            <person name="Adekoya E."/>
            <person name="Ait-zahra M."/>
            <person name="Allen N."/>
            <person name="Allen T."/>
            <person name="An P."/>
            <person name="Anderson M."/>
            <person name="Anderson S."/>
            <person name="Arachchi H."/>
            <person name="Armbruster J."/>
            <person name="Bachantsang P."/>
            <person name="Baldwin J."/>
            <person name="Barry A."/>
            <person name="Bayul T."/>
            <person name="Blitshsteyn B."/>
            <person name="Bloom T."/>
            <person name="Blye J."/>
            <person name="Boguslavskiy L."/>
            <person name="Borowsky M."/>
            <person name="Boukhgalter B."/>
            <person name="Brunache A."/>
            <person name="Butler J."/>
            <person name="Calixte N."/>
            <person name="Calvo S."/>
            <person name="Camarata J."/>
            <person name="Campo K."/>
            <person name="Chang J."/>
            <person name="Cheshatsang Y."/>
            <person name="Citroen M."/>
            <person name="Collymore A."/>
            <person name="Considine T."/>
            <person name="Cook A."/>
            <person name="Cooke P."/>
            <person name="Corum B."/>
            <person name="Cuomo C."/>
            <person name="David R."/>
            <person name="Dawoe T."/>
            <person name="Degray S."/>
            <person name="Dodge S."/>
            <person name="Dooley K."/>
            <person name="Dorje P."/>
            <person name="Dorjee K."/>
            <person name="Dorris L."/>
            <person name="Duffey N."/>
            <person name="Dupes A."/>
            <person name="Elkins T."/>
            <person name="Engels R."/>
            <person name="Erickson J."/>
            <person name="Farina A."/>
            <person name="Faro S."/>
            <person name="Ferreira P."/>
            <person name="Fischer H."/>
            <person name="Fitzgerald M."/>
            <person name="Foley K."/>
            <person name="Gage D."/>
            <person name="Galagan J."/>
            <person name="Gearin G."/>
            <person name="Gnerre S."/>
            <person name="Gnirke A."/>
            <person name="Goyette A."/>
            <person name="Graham J."/>
            <person name="Grandbois E."/>
            <person name="Gyaltsen K."/>
            <person name="Hafez N."/>
            <person name="Hagopian D."/>
            <person name="Hagos B."/>
            <person name="Hall J."/>
            <person name="Hatcher B."/>
            <person name="Heller A."/>
            <person name="Higgins H."/>
            <person name="Honan T."/>
            <person name="Horn A."/>
            <person name="Houde N."/>
            <person name="Hughes L."/>
            <person name="Hulme W."/>
            <person name="Husby E."/>
            <person name="Iliev I."/>
            <person name="Jaffe D."/>
            <person name="Jones C."/>
            <person name="Kamal M."/>
            <person name="Kamat A."/>
            <person name="Kamvysselis M."/>
            <person name="Karlsson E."/>
            <person name="Kells C."/>
            <person name="Kieu A."/>
            <person name="Kisner P."/>
            <person name="Kodira C."/>
            <person name="Kulbokas E."/>
            <person name="Labutti K."/>
            <person name="Lama D."/>
            <person name="Landers T."/>
            <person name="Leger J."/>
            <person name="Levine S."/>
            <person name="Lewis D."/>
            <person name="Lewis T."/>
            <person name="Lindblad-toh K."/>
            <person name="Liu X."/>
            <person name="Lokyitsang T."/>
            <person name="Lokyitsang Y."/>
            <person name="Lucien O."/>
            <person name="Lui A."/>
            <person name="Ma L.J."/>
            <person name="Mabbitt R."/>
            <person name="Macdonald J."/>
            <person name="Maclean C."/>
            <person name="Major J."/>
            <person name="Manning J."/>
            <person name="Marabella R."/>
            <person name="Maru K."/>
            <person name="Matthews C."/>
            <person name="Mauceli E."/>
            <person name="Mccarthy M."/>
            <person name="Mcdonough S."/>
            <person name="Mcghee T."/>
            <person name="Meldrim J."/>
            <person name="Meneus L."/>
            <person name="Mesirov J."/>
            <person name="Mihalev A."/>
            <person name="Mihova T."/>
            <person name="Mikkelsen T."/>
            <person name="Mlenga V."/>
            <person name="Moru K."/>
            <person name="Mozes J."/>
            <person name="Mulrain L."/>
            <person name="Munson G."/>
            <person name="Naylor J."/>
            <person name="Newes C."/>
            <person name="Nguyen C."/>
            <person name="Nguyen N."/>
            <person name="Nguyen T."/>
            <person name="Nicol R."/>
            <person name="Nielsen C."/>
            <person name="Nizzari M."/>
            <person name="Norbu C."/>
            <person name="Norbu N."/>
            <person name="O'donnell P."/>
            <person name="Okoawo O."/>
            <person name="O'leary S."/>
            <person name="Omotosho B."/>
            <person name="O'neill K."/>
            <person name="Osman S."/>
            <person name="Parker S."/>
            <person name="Perrin D."/>
            <person name="Phunkhang P."/>
            <person name="Piqani B."/>
            <person name="Purcell S."/>
            <person name="Rachupka T."/>
            <person name="Ramasamy U."/>
            <person name="Rameau R."/>
            <person name="Ray V."/>
            <person name="Raymond C."/>
            <person name="Retta R."/>
            <person name="Richardson S."/>
            <person name="Rise C."/>
            <person name="Rodriguez J."/>
            <person name="Rogers J."/>
            <person name="Rogov P."/>
            <person name="Rutman M."/>
            <person name="Schupbach R."/>
            <person name="Seaman C."/>
            <person name="Settipalli S."/>
            <person name="Sharpe T."/>
            <person name="Sheridan J."/>
            <person name="Sherpa N."/>
            <person name="Shi J."/>
            <person name="Smirnov S."/>
            <person name="Smith C."/>
            <person name="Sougnez C."/>
            <person name="Spencer B."/>
            <person name="Stalker J."/>
            <person name="Stange-thomann N."/>
            <person name="Stavropoulos S."/>
            <person name="Stetson K."/>
            <person name="Stone C."/>
            <person name="Stone S."/>
            <person name="Stubbs M."/>
            <person name="Talamas J."/>
            <person name="Tchuinga P."/>
            <person name="Tenzing P."/>
            <person name="Tesfaye S."/>
            <person name="Theodore J."/>
            <person name="Thoulutsang Y."/>
            <person name="Topham K."/>
            <person name="Towey S."/>
            <person name="Tsamla T."/>
            <person name="Tsomo N."/>
            <person name="Vallee D."/>
            <person name="Vassiliev H."/>
            <person name="Venkataraman V."/>
            <person name="Vinson J."/>
            <person name="Vo A."/>
            <person name="Wade C."/>
            <person name="Wang S."/>
            <person name="Wangchuk T."/>
            <person name="Wangdi T."/>
            <person name="Whittaker C."/>
            <person name="Wilkinson J."/>
            <person name="Wu Y."/>
            <person name="Wyman D."/>
            <person name="Yadav S."/>
            <person name="Yang S."/>
            <person name="Yang X."/>
            <person name="Yeager S."/>
            <person name="Yee E."/>
            <person name="Young G."/>
            <person name="Zainoun J."/>
            <person name="Zembeck L."/>
            <person name="Zimmer A."/>
            <person name="Zody M."/>
            <person name="Lander E."/>
        </authorList>
    </citation>
    <scope>NUCLEOTIDE SEQUENCE [LARGE SCALE GENOMIC DNA]</scope>
</reference>
<evidence type="ECO:0000256" key="3">
    <source>
        <dbReference type="ARBA" id="ARBA00022837"/>
    </source>
</evidence>
<dbReference type="InterPro" id="IPR018247">
    <property type="entry name" value="EF_Hand_1_Ca_BS"/>
</dbReference>
<dbReference type="InterPro" id="IPR001715">
    <property type="entry name" value="CH_dom"/>
</dbReference>
<sequence>MANDEYDMSIRQQLAELKLASDDLDAIVNAFGVVDTNRNGCIDKTEMGDLLEQVQIKLAKYQIRDLLEKADLDNNNTISPTEFAQVYSQLQSEKYASSFKSAIASKSNLKKSEISKASAEGTQHSYSDDECAAFTKWIIKNLKDDEDCKARLKGIESGQLFQKMKDGILLCKMINHSVPETIDERTINKKNLNIYKEQENVNLALNSASAIGCSIINIGVFDITEAKEHLILGLLWQVIRIGLFAKIDLKHNPGISALLEEGESLDDLMALSPEDLLLRWMNYHLANSAKYQAKTGGKKIKNFNADIKDSIAYACLLEQIQPVDEETNQYELMPPITATIEVKSNTDRAERMLEEADRMNCREFVTAKDIVKGNTKLNMAFVANLFNTHPALVARDIEEIEEEDREVKTFRNWMNSLGVSPRVNKFTRDLNDGLVLLQLYQQVAGPDCVDWSKVTQPPYKPPAQFKKRANCQYAIDLAKTLGFKIVNIDGNDIFNEQRKLTLAVVWQVMRAYTFKILERISEDGSKIKDQEIMDWVNQKLESSGKESRLVSFKDSSISSSLVVIDLIDAIVPGSINYEVVTPGVEEEDMRSNAKYAISMARKIGSRIYALPEDLVDRNAKMVLTIFACLMGRGMDQV</sequence>
<dbReference type="InterPro" id="IPR036872">
    <property type="entry name" value="CH_dom_sf"/>
</dbReference>
<dbReference type="STRING" id="51511.ENSCSAVP00000016451"/>
<dbReference type="SUPFAM" id="SSF47473">
    <property type="entry name" value="EF-hand"/>
    <property type="match status" value="1"/>
</dbReference>
<dbReference type="PROSITE" id="PS00019">
    <property type="entry name" value="ACTININ_1"/>
    <property type="match status" value="1"/>
</dbReference>
<dbReference type="PANTHER" id="PTHR19961">
    <property type="entry name" value="FIMBRIN/PLASTIN"/>
    <property type="match status" value="1"/>
</dbReference>
<dbReference type="GO" id="GO:0051015">
    <property type="term" value="F:actin filament binding"/>
    <property type="evidence" value="ECO:0007669"/>
    <property type="project" value="InterPro"/>
</dbReference>
<dbReference type="SMART" id="SM00054">
    <property type="entry name" value="EFh"/>
    <property type="match status" value="2"/>
</dbReference>
<reference evidence="7" key="3">
    <citation type="submission" date="2025-09" db="UniProtKB">
        <authorList>
            <consortium name="Ensembl"/>
        </authorList>
    </citation>
    <scope>IDENTIFICATION</scope>
</reference>
<dbReference type="GO" id="GO:0032432">
    <property type="term" value="C:actin filament bundle"/>
    <property type="evidence" value="ECO:0007669"/>
    <property type="project" value="TreeGrafter"/>
</dbReference>
<dbReference type="CDD" id="cd21301">
    <property type="entry name" value="CH_PLS_rpt4"/>
    <property type="match status" value="1"/>
</dbReference>
<dbReference type="Pfam" id="PF13499">
    <property type="entry name" value="EF-hand_7"/>
    <property type="match status" value="1"/>
</dbReference>
<proteinExistence type="predicted"/>
<feature type="domain" description="Calponin-homology (CH)" evidence="5">
    <location>
        <begin position="128"/>
        <end position="243"/>
    </location>
</feature>
<evidence type="ECO:0000256" key="2">
    <source>
        <dbReference type="ARBA" id="ARBA00022737"/>
    </source>
</evidence>
<dbReference type="Proteomes" id="UP000007875">
    <property type="component" value="Unassembled WGS sequence"/>
</dbReference>
<dbReference type="InParanoid" id="H2ZFT5"/>
<dbReference type="FunFam" id="1.10.418.10:FF:000016">
    <property type="entry name" value="Probable fimbrin"/>
    <property type="match status" value="1"/>
</dbReference>
<keyword evidence="8" id="KW-1185">Reference proteome</keyword>
<dbReference type="GO" id="GO:0005737">
    <property type="term" value="C:cytoplasm"/>
    <property type="evidence" value="ECO:0007669"/>
    <property type="project" value="UniProtKB-ARBA"/>
</dbReference>
<feature type="domain" description="Calponin-homology (CH)" evidence="5">
    <location>
        <begin position="404"/>
        <end position="513"/>
    </location>
</feature>
<name>H2ZFT5_CIOSA</name>
<dbReference type="GO" id="GO:0051017">
    <property type="term" value="P:actin filament bundle assembly"/>
    <property type="evidence" value="ECO:0007669"/>
    <property type="project" value="InterPro"/>
</dbReference>
<evidence type="ECO:0000313" key="7">
    <source>
        <dbReference type="Ensembl" id="ENSCSAVP00000016451.1"/>
    </source>
</evidence>
<dbReference type="eggNOG" id="KOG0046">
    <property type="taxonomic scope" value="Eukaryota"/>
</dbReference>
<dbReference type="AlphaFoldDB" id="H2ZFT5"/>
<dbReference type="PANTHER" id="PTHR19961:SF18">
    <property type="entry name" value="FI19014P1"/>
    <property type="match status" value="1"/>
</dbReference>
<dbReference type="OMA" id="WQLMRKN"/>
<dbReference type="PROSITE" id="PS00020">
    <property type="entry name" value="ACTININ_2"/>
    <property type="match status" value="1"/>
</dbReference>
<evidence type="ECO:0000259" key="6">
    <source>
        <dbReference type="PROSITE" id="PS50222"/>
    </source>
</evidence>
<dbReference type="GO" id="GO:0005884">
    <property type="term" value="C:actin filament"/>
    <property type="evidence" value="ECO:0007669"/>
    <property type="project" value="TreeGrafter"/>
</dbReference>
<dbReference type="PROSITE" id="PS50021">
    <property type="entry name" value="CH"/>
    <property type="match status" value="4"/>
</dbReference>
<dbReference type="FunFam" id="1.10.418.10:FF:000042">
    <property type="entry name" value="Fimbrin, putative"/>
    <property type="match status" value="1"/>
</dbReference>
<dbReference type="CDD" id="cd21292">
    <property type="entry name" value="CH_PLS_rpt1"/>
    <property type="match status" value="1"/>
</dbReference>
<feature type="domain" description="Calponin-homology (CH)" evidence="5">
    <location>
        <begin position="526"/>
        <end position="634"/>
    </location>
</feature>
<dbReference type="Pfam" id="PF00307">
    <property type="entry name" value="CH"/>
    <property type="match status" value="4"/>
</dbReference>
<dbReference type="InterPro" id="IPR011992">
    <property type="entry name" value="EF-hand-dom_pair"/>
</dbReference>
<keyword evidence="4" id="KW-0009">Actin-binding</keyword>
<feature type="domain" description="Calponin-homology (CH)" evidence="5">
    <location>
        <begin position="271"/>
        <end position="390"/>
    </location>
</feature>
<dbReference type="GeneTree" id="ENSGT00950000183097"/>
<dbReference type="GO" id="GO:0051639">
    <property type="term" value="P:actin filament network formation"/>
    <property type="evidence" value="ECO:0007669"/>
    <property type="project" value="TreeGrafter"/>
</dbReference>
<dbReference type="Ensembl" id="ENSCSAVT00000016632.1">
    <property type="protein sequence ID" value="ENSCSAVP00000016451.1"/>
    <property type="gene ID" value="ENSCSAVG00000009675.1"/>
</dbReference>
<dbReference type="FunFam" id="1.10.238.10:FF:000263">
    <property type="entry name" value="plastin-1 isoform X2"/>
    <property type="match status" value="1"/>
</dbReference>
<keyword evidence="1" id="KW-0479">Metal-binding</keyword>
<dbReference type="InterPro" id="IPR002048">
    <property type="entry name" value="EF_hand_dom"/>
</dbReference>
<keyword evidence="2" id="KW-0677">Repeat</keyword>
<dbReference type="Gene3D" id="1.10.238.10">
    <property type="entry name" value="EF-hand"/>
    <property type="match status" value="1"/>
</dbReference>
<feature type="domain" description="EF-hand" evidence="6">
    <location>
        <begin position="22"/>
        <end position="57"/>
    </location>
</feature>
<dbReference type="Gene3D" id="1.10.418.10">
    <property type="entry name" value="Calponin-like domain"/>
    <property type="match status" value="4"/>
</dbReference>
<evidence type="ECO:0000313" key="8">
    <source>
        <dbReference type="Proteomes" id="UP000007875"/>
    </source>
</evidence>
<dbReference type="FunCoup" id="H2ZFT5">
    <property type="interactions" value="91"/>
</dbReference>
<protein>
    <submittedName>
        <fullName evidence="7">Uncharacterized protein</fullName>
    </submittedName>
</protein>
<dbReference type="InterPro" id="IPR001589">
    <property type="entry name" value="Actinin_actin-bd_CS"/>
</dbReference>
<dbReference type="GO" id="GO:0005509">
    <property type="term" value="F:calcium ion binding"/>
    <property type="evidence" value="ECO:0007669"/>
    <property type="project" value="InterPro"/>
</dbReference>
<dbReference type="SMART" id="SM00033">
    <property type="entry name" value="CH"/>
    <property type="match status" value="4"/>
</dbReference>
<organism evidence="7 8">
    <name type="scientific">Ciona savignyi</name>
    <name type="common">Pacific transparent sea squirt</name>
    <dbReference type="NCBI Taxonomy" id="51511"/>
    <lineage>
        <taxon>Eukaryota</taxon>
        <taxon>Metazoa</taxon>
        <taxon>Chordata</taxon>
        <taxon>Tunicata</taxon>
        <taxon>Ascidiacea</taxon>
        <taxon>Phlebobranchia</taxon>
        <taxon>Cionidae</taxon>
        <taxon>Ciona</taxon>
    </lineage>
</organism>
<evidence type="ECO:0000256" key="1">
    <source>
        <dbReference type="ARBA" id="ARBA00022723"/>
    </source>
</evidence>
<feature type="domain" description="EF-hand" evidence="6">
    <location>
        <begin position="62"/>
        <end position="93"/>
    </location>
</feature>
<dbReference type="CDD" id="cd00051">
    <property type="entry name" value="EFh"/>
    <property type="match status" value="1"/>
</dbReference>
<dbReference type="InterPro" id="IPR039959">
    <property type="entry name" value="Fimbrin/Plastin"/>
</dbReference>
<dbReference type="HOGENOM" id="CLU_015284_2_0_1"/>
<reference evidence="7" key="2">
    <citation type="submission" date="2025-08" db="UniProtKB">
        <authorList>
            <consortium name="Ensembl"/>
        </authorList>
    </citation>
    <scope>IDENTIFICATION</scope>
</reference>
<keyword evidence="3" id="KW-0106">Calcium</keyword>
<accession>H2ZFT5</accession>
<evidence type="ECO:0000256" key="4">
    <source>
        <dbReference type="ARBA" id="ARBA00023203"/>
    </source>
</evidence>